<dbReference type="Pfam" id="PF00156">
    <property type="entry name" value="Pribosyltran"/>
    <property type="match status" value="1"/>
</dbReference>
<protein>
    <recommendedName>
        <fullName evidence="5 9">Orotate phosphoribosyltransferase</fullName>
        <shortName evidence="9">OPRT</shortName>
        <shortName evidence="9">OPRTase</shortName>
        <ecNumber evidence="5 9">2.4.2.10</ecNumber>
    </recommendedName>
</protein>
<dbReference type="STRING" id="90241.B0682_06630"/>
<comment type="function">
    <text evidence="1 9">Catalyzes the transfer of a ribosyl phosphate group from 5-phosphoribose 1-diphosphate to orotate, leading to the formation of orotidine monophosphate (OMP).</text>
</comment>
<evidence type="ECO:0000256" key="9">
    <source>
        <dbReference type="HAMAP-Rule" id="MF_01208"/>
    </source>
</evidence>
<dbReference type="GO" id="GO:0005737">
    <property type="term" value="C:cytoplasm"/>
    <property type="evidence" value="ECO:0007669"/>
    <property type="project" value="TreeGrafter"/>
</dbReference>
<dbReference type="NCBIfam" id="TIGR00336">
    <property type="entry name" value="pyrE"/>
    <property type="match status" value="1"/>
</dbReference>
<feature type="domain" description="Phosphoribosyltransferase" evidence="10">
    <location>
        <begin position="59"/>
        <end position="175"/>
    </location>
</feature>
<dbReference type="InterPro" id="IPR000836">
    <property type="entry name" value="PRTase_dom"/>
</dbReference>
<comment type="catalytic activity">
    <reaction evidence="9">
        <text>orotidine 5'-phosphate + diphosphate = orotate + 5-phospho-alpha-D-ribose 1-diphosphate</text>
        <dbReference type="Rhea" id="RHEA:10380"/>
        <dbReference type="ChEBI" id="CHEBI:30839"/>
        <dbReference type="ChEBI" id="CHEBI:33019"/>
        <dbReference type="ChEBI" id="CHEBI:57538"/>
        <dbReference type="ChEBI" id="CHEBI:58017"/>
        <dbReference type="EC" id="2.4.2.10"/>
    </reaction>
</comment>
<feature type="binding site" evidence="9">
    <location>
        <begin position="43"/>
        <end position="44"/>
    </location>
    <ligand>
        <name>orotate</name>
        <dbReference type="ChEBI" id="CHEBI:30839"/>
    </ligand>
</feature>
<accession>A0A1T0CD94</accession>
<dbReference type="GO" id="GO:0000287">
    <property type="term" value="F:magnesium ion binding"/>
    <property type="evidence" value="ECO:0007669"/>
    <property type="project" value="UniProtKB-UniRule"/>
</dbReference>
<dbReference type="UniPathway" id="UPA00070">
    <property type="reaction ID" value="UER00119"/>
</dbReference>
<dbReference type="EMBL" id="MUYT01000008">
    <property type="protein sequence ID" value="OOS20306.1"/>
    <property type="molecule type" value="Genomic_DNA"/>
</dbReference>
<comment type="pathway">
    <text evidence="2 9">Pyrimidine metabolism; UMP biosynthesis via de novo pathway; UMP from orotate: step 1/2.</text>
</comment>
<dbReference type="CDD" id="cd06223">
    <property type="entry name" value="PRTases_typeI"/>
    <property type="match status" value="1"/>
</dbReference>
<dbReference type="GO" id="GO:0044205">
    <property type="term" value="P:'de novo' UMP biosynthetic process"/>
    <property type="evidence" value="ECO:0007669"/>
    <property type="project" value="UniProtKB-UniRule"/>
</dbReference>
<evidence type="ECO:0000313" key="12">
    <source>
        <dbReference type="Proteomes" id="UP000191094"/>
    </source>
</evidence>
<feature type="binding site" evidence="9">
    <location>
        <position position="116"/>
    </location>
    <ligand>
        <name>5-phospho-alpha-D-ribose 1-diphosphate</name>
        <dbReference type="ChEBI" id="CHEBI:58017"/>
        <note>ligand shared between dimeric partners</note>
    </ligand>
</feature>
<keyword evidence="8 9" id="KW-0665">Pyrimidine biosynthesis</keyword>
<dbReference type="GO" id="GO:0046132">
    <property type="term" value="P:pyrimidine ribonucleoside biosynthetic process"/>
    <property type="evidence" value="ECO:0007669"/>
    <property type="project" value="TreeGrafter"/>
</dbReference>
<evidence type="ECO:0000256" key="1">
    <source>
        <dbReference type="ARBA" id="ARBA00003769"/>
    </source>
</evidence>
<gene>
    <name evidence="9" type="primary">pyrE</name>
    <name evidence="11" type="ORF">B0682_06630</name>
</gene>
<evidence type="ECO:0000256" key="2">
    <source>
        <dbReference type="ARBA" id="ARBA00004889"/>
    </source>
</evidence>
<dbReference type="HAMAP" id="MF_01208">
    <property type="entry name" value="PyrE"/>
    <property type="match status" value="1"/>
</dbReference>
<feature type="binding site" description="in other chain" evidence="9">
    <location>
        <begin position="136"/>
        <end position="144"/>
    </location>
    <ligand>
        <name>5-phospho-alpha-D-ribose 1-diphosphate</name>
        <dbReference type="ChEBI" id="CHEBI:58017"/>
        <note>ligand shared between dimeric partners</note>
    </ligand>
</feature>
<keyword evidence="12" id="KW-1185">Reference proteome</keyword>
<keyword evidence="7 9" id="KW-0808">Transferase</keyword>
<feature type="binding site" description="in other chain" evidence="9">
    <location>
        <begin position="83"/>
        <end position="84"/>
    </location>
    <ligand>
        <name>5-phospho-alpha-D-ribose 1-diphosphate</name>
        <dbReference type="ChEBI" id="CHEBI:58017"/>
        <note>ligand shared between dimeric partners</note>
    </ligand>
</feature>
<evidence type="ECO:0000256" key="6">
    <source>
        <dbReference type="ARBA" id="ARBA00022676"/>
    </source>
</evidence>
<comment type="subunit">
    <text evidence="4 9">Homodimer.</text>
</comment>
<feature type="binding site" evidence="9">
    <location>
        <position position="168"/>
    </location>
    <ligand>
        <name>orotate</name>
        <dbReference type="ChEBI" id="CHEBI:30839"/>
    </ligand>
</feature>
<organism evidence="11 12">
    <name type="scientific">Lwoffella lincolnii</name>
    <dbReference type="NCBI Taxonomy" id="90241"/>
    <lineage>
        <taxon>Bacteria</taxon>
        <taxon>Pseudomonadati</taxon>
        <taxon>Pseudomonadota</taxon>
        <taxon>Gammaproteobacteria</taxon>
        <taxon>Moraxellales</taxon>
        <taxon>Moraxellaceae</taxon>
        <taxon>Lwoffella</taxon>
    </lineage>
</organism>
<dbReference type="SUPFAM" id="SSF53271">
    <property type="entry name" value="PRTase-like"/>
    <property type="match status" value="1"/>
</dbReference>
<feature type="binding site" description="in other chain" evidence="9">
    <location>
        <position position="111"/>
    </location>
    <ligand>
        <name>5-phospho-alpha-D-ribose 1-diphosphate</name>
        <dbReference type="ChEBI" id="CHEBI:58017"/>
        <note>ligand shared between dimeric partners</note>
    </ligand>
</feature>
<dbReference type="AlphaFoldDB" id="A0A1T0CD94"/>
<keyword evidence="6 9" id="KW-0328">Glycosyltransferase</keyword>
<dbReference type="FunFam" id="3.40.50.2020:FF:000008">
    <property type="entry name" value="Orotate phosphoribosyltransferase"/>
    <property type="match status" value="1"/>
</dbReference>
<evidence type="ECO:0000259" key="10">
    <source>
        <dbReference type="Pfam" id="PF00156"/>
    </source>
</evidence>
<dbReference type="GO" id="GO:0006207">
    <property type="term" value="P:'de novo' pyrimidine nucleobase biosynthetic process"/>
    <property type="evidence" value="ECO:0007669"/>
    <property type="project" value="TreeGrafter"/>
</dbReference>
<keyword evidence="9" id="KW-0460">Magnesium</keyword>
<dbReference type="PANTHER" id="PTHR46683:SF1">
    <property type="entry name" value="OROTATE PHOSPHORIBOSYLTRANSFERASE 1-RELATED"/>
    <property type="match status" value="1"/>
</dbReference>
<proteinExistence type="inferred from homology"/>
<dbReference type="Gene3D" id="3.40.50.2020">
    <property type="match status" value="1"/>
</dbReference>
<comment type="similarity">
    <text evidence="3 9">Belongs to the purine/pyrimidine phosphoribosyltransferase family. PyrE subfamily.</text>
</comment>
<feature type="binding site" description="in other chain" evidence="9">
    <location>
        <position position="35"/>
    </location>
    <ligand>
        <name>5-phospho-alpha-D-ribose 1-diphosphate</name>
        <dbReference type="ChEBI" id="CHEBI:58017"/>
        <note>ligand shared between dimeric partners</note>
    </ligand>
</feature>
<name>A0A1T0CD94_9GAMM</name>
<sequence>MTKSADHTTQDFTPSAFIQTALDNDVLKFGEFTLKSGRVSPYFFNAGLLATGQALSLLAQGYANALAKVTQDSKQLVIFGAAYKGIPFVAATAQALWQHHGINAQWGYNRKEAKTHGESGNLVGANLTGKSVWILDDVITAGTAMREVMALLDGVGASVAGIIVALDRKEKGQTDTSAMLELQQQLNVPVQALVSIDDLINHLQTHEQTEHLQKMLAYREQYGV</sequence>
<dbReference type="EC" id="2.4.2.10" evidence="5 9"/>
<feature type="binding site" evidence="9">
    <location>
        <position position="140"/>
    </location>
    <ligand>
        <name>orotate</name>
        <dbReference type="ChEBI" id="CHEBI:30839"/>
    </ligand>
</feature>
<dbReference type="InterPro" id="IPR004467">
    <property type="entry name" value="Or_phspho_trans_dom"/>
</dbReference>
<dbReference type="OrthoDB" id="9779060at2"/>
<evidence type="ECO:0000256" key="5">
    <source>
        <dbReference type="ARBA" id="ARBA00011971"/>
    </source>
</evidence>
<comment type="cofactor">
    <cofactor evidence="9">
        <name>Mg(2+)</name>
        <dbReference type="ChEBI" id="CHEBI:18420"/>
    </cofactor>
</comment>
<dbReference type="GO" id="GO:0004588">
    <property type="term" value="F:orotate phosphoribosyltransferase activity"/>
    <property type="evidence" value="ECO:0007669"/>
    <property type="project" value="UniProtKB-UniRule"/>
</dbReference>
<dbReference type="PANTHER" id="PTHR46683">
    <property type="entry name" value="OROTATE PHOSPHORIBOSYLTRANSFERASE 1-RELATED"/>
    <property type="match status" value="1"/>
</dbReference>
<evidence type="ECO:0000313" key="11">
    <source>
        <dbReference type="EMBL" id="OOS20306.1"/>
    </source>
</evidence>
<evidence type="ECO:0000256" key="4">
    <source>
        <dbReference type="ARBA" id="ARBA00011738"/>
    </source>
</evidence>
<dbReference type="InterPro" id="IPR029057">
    <property type="entry name" value="PRTase-like"/>
</dbReference>
<evidence type="ECO:0000256" key="7">
    <source>
        <dbReference type="ARBA" id="ARBA00022679"/>
    </source>
</evidence>
<dbReference type="Proteomes" id="UP000191094">
    <property type="component" value="Unassembled WGS sequence"/>
</dbReference>
<dbReference type="InterPro" id="IPR023031">
    <property type="entry name" value="OPRT"/>
</dbReference>
<feature type="binding site" evidence="9">
    <location>
        <position position="114"/>
    </location>
    <ligand>
        <name>5-phospho-alpha-D-ribose 1-diphosphate</name>
        <dbReference type="ChEBI" id="CHEBI:58017"/>
        <note>ligand shared between dimeric partners</note>
    </ligand>
</feature>
<reference evidence="11 12" key="1">
    <citation type="submission" date="2017-02" db="EMBL/GenBank/DDBJ databases">
        <title>Draft genome sequence of Moraxella lincolnii CCUG 9405T type strain.</title>
        <authorList>
            <person name="Salva-Serra F."/>
            <person name="Engstrom-Jakobsson H."/>
            <person name="Thorell K."/>
            <person name="Jaen-Luchoro D."/>
            <person name="Gonzales-Siles L."/>
            <person name="Karlsson R."/>
            <person name="Yazdan S."/>
            <person name="Boulund F."/>
            <person name="Johnning A."/>
            <person name="Engstrand L."/>
            <person name="Kristiansson E."/>
            <person name="Moore E."/>
        </authorList>
    </citation>
    <scope>NUCLEOTIDE SEQUENCE [LARGE SCALE GENOMIC DNA]</scope>
    <source>
        <strain evidence="11 12">CCUG 9405</strain>
    </source>
</reference>
<evidence type="ECO:0000256" key="8">
    <source>
        <dbReference type="ARBA" id="ARBA00022975"/>
    </source>
</evidence>
<dbReference type="RefSeq" id="WP_078307648.1">
    <property type="nucleotide sequence ID" value="NZ_CP147511.1"/>
</dbReference>
<feature type="binding site" evidence="9">
    <location>
        <position position="110"/>
    </location>
    <ligand>
        <name>5-phospho-alpha-D-ribose 1-diphosphate</name>
        <dbReference type="ChEBI" id="CHEBI:58017"/>
        <note>ligand shared between dimeric partners</note>
    </ligand>
</feature>
<comment type="caution">
    <text evidence="11">The sequence shown here is derived from an EMBL/GenBank/DDBJ whole genome shotgun (WGS) entry which is preliminary data.</text>
</comment>
<evidence type="ECO:0000256" key="3">
    <source>
        <dbReference type="ARBA" id="ARBA00006340"/>
    </source>
</evidence>